<dbReference type="EMBL" id="GBXM01025581">
    <property type="protein sequence ID" value="JAH82996.1"/>
    <property type="molecule type" value="Transcribed_RNA"/>
</dbReference>
<name>A0A0E9VY64_ANGAN</name>
<accession>A0A0E9VY64</accession>
<proteinExistence type="predicted"/>
<protein>
    <submittedName>
        <fullName evidence="1">Uncharacterized protein</fullName>
    </submittedName>
</protein>
<reference evidence="1" key="1">
    <citation type="submission" date="2014-11" db="EMBL/GenBank/DDBJ databases">
        <authorList>
            <person name="Amaro Gonzalez C."/>
        </authorList>
    </citation>
    <scope>NUCLEOTIDE SEQUENCE</scope>
</reference>
<reference evidence="1" key="2">
    <citation type="journal article" date="2015" name="Fish Shellfish Immunol.">
        <title>Early steps in the European eel (Anguilla anguilla)-Vibrio vulnificus interaction in the gills: Role of the RtxA13 toxin.</title>
        <authorList>
            <person name="Callol A."/>
            <person name="Pajuelo D."/>
            <person name="Ebbesson L."/>
            <person name="Teles M."/>
            <person name="MacKenzie S."/>
            <person name="Amaro C."/>
        </authorList>
    </citation>
    <scope>NUCLEOTIDE SEQUENCE</scope>
</reference>
<sequence length="37" mass="4360">MLKSAWCSFKEDHLRTKMIGNRRYPLSFANVSYLAQP</sequence>
<organism evidence="1">
    <name type="scientific">Anguilla anguilla</name>
    <name type="common">European freshwater eel</name>
    <name type="synonym">Muraena anguilla</name>
    <dbReference type="NCBI Taxonomy" id="7936"/>
    <lineage>
        <taxon>Eukaryota</taxon>
        <taxon>Metazoa</taxon>
        <taxon>Chordata</taxon>
        <taxon>Craniata</taxon>
        <taxon>Vertebrata</taxon>
        <taxon>Euteleostomi</taxon>
        <taxon>Actinopterygii</taxon>
        <taxon>Neopterygii</taxon>
        <taxon>Teleostei</taxon>
        <taxon>Anguilliformes</taxon>
        <taxon>Anguillidae</taxon>
        <taxon>Anguilla</taxon>
    </lineage>
</organism>
<dbReference type="AlphaFoldDB" id="A0A0E9VY64"/>
<evidence type="ECO:0000313" key="1">
    <source>
        <dbReference type="EMBL" id="JAH82996.1"/>
    </source>
</evidence>